<evidence type="ECO:0000256" key="1">
    <source>
        <dbReference type="SAM" id="SignalP"/>
    </source>
</evidence>
<feature type="signal peptide" evidence="1">
    <location>
        <begin position="1"/>
        <end position="20"/>
    </location>
</feature>
<name>A0ABR2VW41_9FUNG</name>
<protein>
    <submittedName>
        <fullName evidence="2">Uncharacterized protein</fullName>
    </submittedName>
</protein>
<proteinExistence type="predicted"/>
<dbReference type="PANTHER" id="PTHR35759:SF1">
    <property type="entry name" value="OS07G0673000 PROTEIN"/>
    <property type="match status" value="1"/>
</dbReference>
<keyword evidence="1" id="KW-0732">Signal</keyword>
<dbReference type="PANTHER" id="PTHR35759">
    <property type="entry name" value="BNAA09G03860D PROTEIN"/>
    <property type="match status" value="1"/>
</dbReference>
<feature type="chain" id="PRO_5047168303" evidence="1">
    <location>
        <begin position="21"/>
        <end position="269"/>
    </location>
</feature>
<sequence>MKFSIYAVSNLLVLSTVVTCAPLERRDDQCNFNYPGNSLIESLVNAPTSNSKVGHAIRIAKLPTAPIKNEFQTFLNQLVPGDFKNVLAMQSKREYSTFGRCSLSKDPSVYSSNFPSVDQYMANLFTSVKNGLKSVVNVSVELNRWDLWHGHLFLNRQTVGILYHAMEYPGIDASFPYPLGWCQANSTVHWSEKTMPYRNIIWVTDIKKLEPSLWVIDSSSNQDGSDPVLGESPMYTISESNLGYVMSDVYNLPNVPLSWSEYPKLQCGV</sequence>
<organism evidence="2 3">
    <name type="scientific">Basidiobolus ranarum</name>
    <dbReference type="NCBI Taxonomy" id="34480"/>
    <lineage>
        <taxon>Eukaryota</taxon>
        <taxon>Fungi</taxon>
        <taxon>Fungi incertae sedis</taxon>
        <taxon>Zoopagomycota</taxon>
        <taxon>Entomophthoromycotina</taxon>
        <taxon>Basidiobolomycetes</taxon>
        <taxon>Basidiobolales</taxon>
        <taxon>Basidiobolaceae</taxon>
        <taxon>Basidiobolus</taxon>
    </lineage>
</organism>
<dbReference type="Proteomes" id="UP001479436">
    <property type="component" value="Unassembled WGS sequence"/>
</dbReference>
<evidence type="ECO:0000313" key="3">
    <source>
        <dbReference type="Proteomes" id="UP001479436"/>
    </source>
</evidence>
<accession>A0ABR2VW41</accession>
<gene>
    <name evidence="2" type="ORF">K7432_010148</name>
</gene>
<comment type="caution">
    <text evidence="2">The sequence shown here is derived from an EMBL/GenBank/DDBJ whole genome shotgun (WGS) entry which is preliminary data.</text>
</comment>
<dbReference type="EMBL" id="JASJQH010007552">
    <property type="protein sequence ID" value="KAK9704505.1"/>
    <property type="molecule type" value="Genomic_DNA"/>
</dbReference>
<evidence type="ECO:0000313" key="2">
    <source>
        <dbReference type="EMBL" id="KAK9704505.1"/>
    </source>
</evidence>
<reference evidence="2 3" key="1">
    <citation type="submission" date="2023-04" db="EMBL/GenBank/DDBJ databases">
        <title>Genome of Basidiobolus ranarum AG-B5.</title>
        <authorList>
            <person name="Stajich J.E."/>
            <person name="Carter-House D."/>
            <person name="Gryganskyi A."/>
        </authorList>
    </citation>
    <scope>NUCLEOTIDE SEQUENCE [LARGE SCALE GENOMIC DNA]</scope>
    <source>
        <strain evidence="2 3">AG-B5</strain>
    </source>
</reference>
<keyword evidence="3" id="KW-1185">Reference proteome</keyword>